<dbReference type="Proteomes" id="UP000280960">
    <property type="component" value="Chromosome"/>
</dbReference>
<dbReference type="Gene3D" id="3.40.50.10490">
    <property type="entry name" value="Glucose-6-phosphate isomerase like protein, domain 1"/>
    <property type="match status" value="1"/>
</dbReference>
<evidence type="ECO:0000256" key="3">
    <source>
        <dbReference type="ARBA" id="ARBA00023274"/>
    </source>
</evidence>
<dbReference type="InterPro" id="IPR005706">
    <property type="entry name" value="Ribosomal_uS2_bac/mit/plastid"/>
</dbReference>
<dbReference type="GO" id="GO:0022627">
    <property type="term" value="C:cytosolic small ribosomal subunit"/>
    <property type="evidence" value="ECO:0007669"/>
    <property type="project" value="TreeGrafter"/>
</dbReference>
<comment type="similarity">
    <text evidence="1 5 6">Belongs to the universal ribosomal protein uS2 family.</text>
</comment>
<dbReference type="Pfam" id="PF00318">
    <property type="entry name" value="Ribosomal_S2"/>
    <property type="match status" value="1"/>
</dbReference>
<evidence type="ECO:0000256" key="2">
    <source>
        <dbReference type="ARBA" id="ARBA00022980"/>
    </source>
</evidence>
<dbReference type="InterPro" id="IPR018130">
    <property type="entry name" value="Ribosomal_uS2_CS"/>
</dbReference>
<evidence type="ECO:0000256" key="4">
    <source>
        <dbReference type="ARBA" id="ARBA00035256"/>
    </source>
</evidence>
<dbReference type="PROSITE" id="PS00962">
    <property type="entry name" value="RIBOSOMAL_S2_1"/>
    <property type="match status" value="1"/>
</dbReference>
<accession>A0A3G2R9T1</accession>
<keyword evidence="2 5" id="KW-0689">Ribosomal protein</keyword>
<dbReference type="InterPro" id="IPR023591">
    <property type="entry name" value="Ribosomal_uS2_flav_dom_sf"/>
</dbReference>
<dbReference type="PANTHER" id="PTHR12534:SF0">
    <property type="entry name" value="SMALL RIBOSOMAL SUBUNIT PROTEIN US2M"/>
    <property type="match status" value="1"/>
</dbReference>
<dbReference type="FunFam" id="1.10.287.610:FF:000001">
    <property type="entry name" value="30S ribosomal protein S2"/>
    <property type="match status" value="1"/>
</dbReference>
<dbReference type="PRINTS" id="PR00395">
    <property type="entry name" value="RIBOSOMALS2"/>
</dbReference>
<dbReference type="GO" id="GO:0006412">
    <property type="term" value="P:translation"/>
    <property type="evidence" value="ECO:0007669"/>
    <property type="project" value="UniProtKB-UniRule"/>
</dbReference>
<reference evidence="7 8" key="1">
    <citation type="submission" date="2018-10" db="EMBL/GenBank/DDBJ databases">
        <authorList>
            <person name="Zhang X."/>
        </authorList>
    </citation>
    <scope>NUCLEOTIDE SEQUENCE [LARGE SCALE GENOMIC DNA]</scope>
    <source>
        <strain evidence="7 8">SK-G1</strain>
    </source>
</reference>
<dbReference type="NCBIfam" id="TIGR01011">
    <property type="entry name" value="rpsB_bact"/>
    <property type="match status" value="1"/>
</dbReference>
<name>A0A3G2R9T1_9FIRM</name>
<organism evidence="7 8">
    <name type="scientific">Biomaibacter acetigenes</name>
    <dbReference type="NCBI Taxonomy" id="2316383"/>
    <lineage>
        <taxon>Bacteria</taxon>
        <taxon>Bacillati</taxon>
        <taxon>Bacillota</taxon>
        <taxon>Clostridia</taxon>
        <taxon>Thermosediminibacterales</taxon>
        <taxon>Tepidanaerobacteraceae</taxon>
        <taxon>Biomaibacter</taxon>
    </lineage>
</organism>
<protein>
    <recommendedName>
        <fullName evidence="4 5">Small ribosomal subunit protein uS2</fullName>
    </recommendedName>
</protein>
<evidence type="ECO:0000313" key="8">
    <source>
        <dbReference type="Proteomes" id="UP000280960"/>
    </source>
</evidence>
<evidence type="ECO:0000256" key="6">
    <source>
        <dbReference type="RuleBase" id="RU003631"/>
    </source>
</evidence>
<dbReference type="EMBL" id="CP033169">
    <property type="protein sequence ID" value="AYO32240.1"/>
    <property type="molecule type" value="Genomic_DNA"/>
</dbReference>
<dbReference type="InterPro" id="IPR001865">
    <property type="entry name" value="Ribosomal_uS2"/>
</dbReference>
<keyword evidence="3 5" id="KW-0687">Ribonucleoprotein</keyword>
<sequence length="234" mass="27053">MSIVSMKQLLEAGVHFGHQTRRWNPKMKEYIFTERNGIYIIDLQKTVKKIEEAYEFVKNVASEGGYILFVGTKKQAQESIQEEAQRCGMFYVNQRWLGGMLTNFKTIRKRIDRLHELEKMEEEGLFEVLPKKEVLNLRHEKERLEKYLGGIKNMTELPNALFIVDPRKEKNAILEARKLQIPIVAIVDTNCDPDEVDYVIPGNDDAIRAVKLLTEKMADAVLEGKQGEQLAVEE</sequence>
<proteinExistence type="inferred from homology"/>
<evidence type="ECO:0000256" key="1">
    <source>
        <dbReference type="ARBA" id="ARBA00006242"/>
    </source>
</evidence>
<dbReference type="RefSeq" id="WP_120766878.1">
    <property type="nucleotide sequence ID" value="NZ_CP033169.1"/>
</dbReference>
<dbReference type="CDD" id="cd01425">
    <property type="entry name" value="RPS2"/>
    <property type="match status" value="1"/>
</dbReference>
<dbReference type="AlphaFoldDB" id="A0A3G2R9T1"/>
<dbReference type="Gene3D" id="1.10.287.610">
    <property type="entry name" value="Helix hairpin bin"/>
    <property type="match status" value="1"/>
</dbReference>
<evidence type="ECO:0000313" key="7">
    <source>
        <dbReference type="EMBL" id="AYO32240.1"/>
    </source>
</evidence>
<dbReference type="PROSITE" id="PS00963">
    <property type="entry name" value="RIBOSOMAL_S2_2"/>
    <property type="match status" value="1"/>
</dbReference>
<evidence type="ECO:0000256" key="5">
    <source>
        <dbReference type="HAMAP-Rule" id="MF_00291"/>
    </source>
</evidence>
<dbReference type="HAMAP" id="MF_00291_B">
    <property type="entry name" value="Ribosomal_uS2_B"/>
    <property type="match status" value="1"/>
</dbReference>
<dbReference type="GO" id="GO:0003735">
    <property type="term" value="F:structural constituent of ribosome"/>
    <property type="evidence" value="ECO:0007669"/>
    <property type="project" value="InterPro"/>
</dbReference>
<gene>
    <name evidence="5 7" type="primary">rpsB</name>
    <name evidence="7" type="ORF">D2962_07560</name>
</gene>
<dbReference type="SUPFAM" id="SSF52313">
    <property type="entry name" value="Ribosomal protein S2"/>
    <property type="match status" value="1"/>
</dbReference>
<dbReference type="KEGG" id="bacg:D2962_07560"/>
<dbReference type="PANTHER" id="PTHR12534">
    <property type="entry name" value="30S RIBOSOMAL PROTEIN S2 PROKARYOTIC AND ORGANELLAR"/>
    <property type="match status" value="1"/>
</dbReference>
<keyword evidence="8" id="KW-1185">Reference proteome</keyword>